<keyword evidence="2" id="KW-1185">Reference proteome</keyword>
<comment type="caution">
    <text evidence="1">The sequence shown here is derived from an EMBL/GenBank/DDBJ whole genome shotgun (WGS) entry which is preliminary data.</text>
</comment>
<reference evidence="1" key="1">
    <citation type="submission" date="2018-11" db="EMBL/GenBank/DDBJ databases">
        <authorList>
            <consortium name="Pathogen Informatics"/>
        </authorList>
    </citation>
    <scope>NUCLEOTIDE SEQUENCE</scope>
</reference>
<dbReference type="EMBL" id="CAAALY010062243">
    <property type="protein sequence ID" value="VEL23489.1"/>
    <property type="molecule type" value="Genomic_DNA"/>
</dbReference>
<proteinExistence type="predicted"/>
<evidence type="ECO:0000313" key="2">
    <source>
        <dbReference type="Proteomes" id="UP000784294"/>
    </source>
</evidence>
<evidence type="ECO:0000313" key="1">
    <source>
        <dbReference type="EMBL" id="VEL23489.1"/>
    </source>
</evidence>
<protein>
    <submittedName>
        <fullName evidence="1">Uncharacterized protein</fullName>
    </submittedName>
</protein>
<name>A0A3S4ZZ86_9PLAT</name>
<dbReference type="Proteomes" id="UP000784294">
    <property type="component" value="Unassembled WGS sequence"/>
</dbReference>
<dbReference type="AlphaFoldDB" id="A0A3S4ZZ86"/>
<gene>
    <name evidence="1" type="ORF">PXEA_LOCUS16929</name>
</gene>
<sequence length="41" mass="4731">MDQALTFEEASRAEHGLEPARLEKELEAEKRVNVNFLKEVC</sequence>
<organism evidence="1 2">
    <name type="scientific">Protopolystoma xenopodis</name>
    <dbReference type="NCBI Taxonomy" id="117903"/>
    <lineage>
        <taxon>Eukaryota</taxon>
        <taxon>Metazoa</taxon>
        <taxon>Spiralia</taxon>
        <taxon>Lophotrochozoa</taxon>
        <taxon>Platyhelminthes</taxon>
        <taxon>Monogenea</taxon>
        <taxon>Polyopisthocotylea</taxon>
        <taxon>Polystomatidea</taxon>
        <taxon>Polystomatidae</taxon>
        <taxon>Protopolystoma</taxon>
    </lineage>
</organism>
<accession>A0A3S4ZZ86</accession>